<comment type="caution">
    <text evidence="3">The sequence shown here is derived from an EMBL/GenBank/DDBJ whole genome shotgun (WGS) entry which is preliminary data.</text>
</comment>
<evidence type="ECO:0000259" key="2">
    <source>
        <dbReference type="Pfam" id="PF01965"/>
    </source>
</evidence>
<sequence length="393" mass="43829">MRISKCEGPHISRIGFRVLGSPHPAGHFPAWYQSGRCHKSSFPEPGALTPAKHGCPSWCHSLPRSAYDARGFRYPPTHLPLLPSTFLFHHQQQPSKFNQTLNTVKMSAIAEENGDQLPEIKVLFCLYDNFDTMDVTGPLEVLGLSTHENNQRKAFKPIFAAPSEHTVSRQGASFRAHVDYKEALKLLPDIDVVVVPGGDYDTVIKEKGEPLNIIKAYGDLQKKNPARERTIFSVCTGAFLLAHQGILAGQCATTHPDAYTKFENLLKSVAQRDMSERTDLMEERYVVNNPRFDLGDEDENPYIRRRSDARRPSNARKGSNSWKESNTRRESNARRQSLALGGLRIITSGGITTGLDASLYLVSAMVSLDSANEVARVMQYEWHKGVVVKGVDV</sequence>
<keyword evidence="3" id="KW-0315">Glutamine amidotransferase</keyword>
<reference evidence="3" key="1">
    <citation type="journal article" date="2020" name="Stud. Mycol.">
        <title>101 Dothideomycetes genomes: a test case for predicting lifestyles and emergence of pathogens.</title>
        <authorList>
            <person name="Haridas S."/>
            <person name="Albert R."/>
            <person name="Binder M."/>
            <person name="Bloem J."/>
            <person name="Labutti K."/>
            <person name="Salamov A."/>
            <person name="Andreopoulos B."/>
            <person name="Baker S."/>
            <person name="Barry K."/>
            <person name="Bills G."/>
            <person name="Bluhm B."/>
            <person name="Cannon C."/>
            <person name="Castanera R."/>
            <person name="Culley D."/>
            <person name="Daum C."/>
            <person name="Ezra D."/>
            <person name="Gonzalez J."/>
            <person name="Henrissat B."/>
            <person name="Kuo A."/>
            <person name="Liang C."/>
            <person name="Lipzen A."/>
            <person name="Lutzoni F."/>
            <person name="Magnuson J."/>
            <person name="Mondo S."/>
            <person name="Nolan M."/>
            <person name="Ohm R."/>
            <person name="Pangilinan J."/>
            <person name="Park H.-J."/>
            <person name="Ramirez L."/>
            <person name="Alfaro M."/>
            <person name="Sun H."/>
            <person name="Tritt A."/>
            <person name="Yoshinaga Y."/>
            <person name="Zwiers L.-H."/>
            <person name="Turgeon B."/>
            <person name="Goodwin S."/>
            <person name="Spatafora J."/>
            <person name="Crous P."/>
            <person name="Grigoriev I."/>
        </authorList>
    </citation>
    <scope>NUCLEOTIDE SEQUENCE</scope>
    <source>
        <strain evidence="3">CBS 260.36</strain>
    </source>
</reference>
<dbReference type="PANTHER" id="PTHR43130:SF3">
    <property type="entry name" value="HTH-TYPE TRANSCRIPTIONAL REGULATOR RV1931C"/>
    <property type="match status" value="1"/>
</dbReference>
<name>A0A9P4JE33_9PEZI</name>
<dbReference type="SUPFAM" id="SSF52317">
    <property type="entry name" value="Class I glutamine amidotransferase-like"/>
    <property type="match status" value="2"/>
</dbReference>
<gene>
    <name evidence="3" type="ORF">K461DRAFT_273297</name>
</gene>
<dbReference type="EMBL" id="ML996081">
    <property type="protein sequence ID" value="KAF2157159.1"/>
    <property type="molecule type" value="Genomic_DNA"/>
</dbReference>
<dbReference type="InterPro" id="IPR002818">
    <property type="entry name" value="DJ-1/PfpI"/>
</dbReference>
<dbReference type="Proteomes" id="UP000799439">
    <property type="component" value="Unassembled WGS sequence"/>
</dbReference>
<keyword evidence="4" id="KW-1185">Reference proteome</keyword>
<organism evidence="3 4">
    <name type="scientific">Myriangium duriaei CBS 260.36</name>
    <dbReference type="NCBI Taxonomy" id="1168546"/>
    <lineage>
        <taxon>Eukaryota</taxon>
        <taxon>Fungi</taxon>
        <taxon>Dikarya</taxon>
        <taxon>Ascomycota</taxon>
        <taxon>Pezizomycotina</taxon>
        <taxon>Dothideomycetes</taxon>
        <taxon>Dothideomycetidae</taxon>
        <taxon>Myriangiales</taxon>
        <taxon>Myriangiaceae</taxon>
        <taxon>Myriangium</taxon>
    </lineage>
</organism>
<feature type="region of interest" description="Disordered" evidence="1">
    <location>
        <begin position="297"/>
        <end position="333"/>
    </location>
</feature>
<dbReference type="Gene3D" id="3.40.50.880">
    <property type="match status" value="1"/>
</dbReference>
<dbReference type="AlphaFoldDB" id="A0A9P4JE33"/>
<feature type="compositionally biased region" description="Basic and acidic residues" evidence="1">
    <location>
        <begin position="301"/>
        <end position="311"/>
    </location>
</feature>
<dbReference type="PANTHER" id="PTHR43130">
    <property type="entry name" value="ARAC-FAMILY TRANSCRIPTIONAL REGULATOR"/>
    <property type="match status" value="1"/>
</dbReference>
<evidence type="ECO:0000256" key="1">
    <source>
        <dbReference type="SAM" id="MobiDB-lite"/>
    </source>
</evidence>
<accession>A0A9P4JE33</accession>
<dbReference type="Pfam" id="PF01965">
    <property type="entry name" value="DJ-1_PfpI"/>
    <property type="match status" value="1"/>
</dbReference>
<proteinExistence type="predicted"/>
<evidence type="ECO:0000313" key="3">
    <source>
        <dbReference type="EMBL" id="KAF2157159.1"/>
    </source>
</evidence>
<dbReference type="OrthoDB" id="543156at2759"/>
<dbReference type="InterPro" id="IPR029062">
    <property type="entry name" value="Class_I_gatase-like"/>
</dbReference>
<feature type="domain" description="DJ-1/PfpI" evidence="2">
    <location>
        <begin position="121"/>
        <end position="269"/>
    </location>
</feature>
<evidence type="ECO:0000313" key="4">
    <source>
        <dbReference type="Proteomes" id="UP000799439"/>
    </source>
</evidence>
<dbReference type="InterPro" id="IPR052158">
    <property type="entry name" value="INH-QAR"/>
</dbReference>
<protein>
    <submittedName>
        <fullName evidence="3">Class I glutamine amidotransferase-like protein</fullName>
    </submittedName>
</protein>